<reference evidence="4" key="1">
    <citation type="submission" date="2015-02" db="EMBL/GenBank/DDBJ databases">
        <title>Genome sequencing for Strongylocentrotus purpuratus.</title>
        <authorList>
            <person name="Murali S."/>
            <person name="Liu Y."/>
            <person name="Vee V."/>
            <person name="English A."/>
            <person name="Wang M."/>
            <person name="Skinner E."/>
            <person name="Han Y."/>
            <person name="Muzny D.M."/>
            <person name="Worley K.C."/>
            <person name="Gibbs R.A."/>
        </authorList>
    </citation>
    <scope>NUCLEOTIDE SEQUENCE</scope>
</reference>
<dbReference type="AlphaFoldDB" id="A0A7M7NKP2"/>
<reference evidence="3" key="2">
    <citation type="submission" date="2021-01" db="UniProtKB">
        <authorList>
            <consortium name="EnsemblMetazoa"/>
        </authorList>
    </citation>
    <scope>IDENTIFICATION</scope>
</reference>
<feature type="compositionally biased region" description="Acidic residues" evidence="1">
    <location>
        <begin position="409"/>
        <end position="427"/>
    </location>
</feature>
<feature type="chain" id="PRO_5036207678" evidence="2">
    <location>
        <begin position="30"/>
        <end position="608"/>
    </location>
</feature>
<feature type="region of interest" description="Disordered" evidence="1">
    <location>
        <begin position="349"/>
        <end position="382"/>
    </location>
</feature>
<dbReference type="InterPro" id="IPR036444">
    <property type="entry name" value="PLipase_A2_dom_sf"/>
</dbReference>
<organism evidence="3 4">
    <name type="scientific">Strongylocentrotus purpuratus</name>
    <name type="common">Purple sea urchin</name>
    <dbReference type="NCBI Taxonomy" id="7668"/>
    <lineage>
        <taxon>Eukaryota</taxon>
        <taxon>Metazoa</taxon>
        <taxon>Echinodermata</taxon>
        <taxon>Eleutherozoa</taxon>
        <taxon>Echinozoa</taxon>
        <taxon>Echinoidea</taxon>
        <taxon>Euechinoidea</taxon>
        <taxon>Echinacea</taxon>
        <taxon>Camarodonta</taxon>
        <taxon>Echinidea</taxon>
        <taxon>Strongylocentrotidae</taxon>
        <taxon>Strongylocentrotus</taxon>
    </lineage>
</organism>
<sequence>MELMRYLNRLIFLPILLAAFALSSCPVEAFRGHRLPPPRQYSPNEPPSALESDSDLLHALEFLEQYEQAKSRKPSGNLPDVYGGAEETDDFGQYPRYGNGIPMSLEGGNGVPYQKWDDDAGNMDEIDLEDLYDPRPEDLETNEVAFAEAILDEYKEYEKQRQRELFNKILGDVMAEKLLEQDEKENIAKLMEEQEDEEEGFDDLAAIFDSSSSVGSSEDEAAVYEPQELDLPIFSASSASKETFDEDSQSSDIEIEADDFFVSEAGLEALAEAEGILKEGYAEEEDAESSESLPDFDDTSDLTSLLQDDEASEFSEAGPLTEEEKEETLKDIIYRIVQDTLRKKLVESMIGTEDAEPDTSMESSIMEAGDSEEEESITDDEDNLLNNLMGEIRDQVDELSSKIMKEIEEEEIDEGDDNDDDDEEAESSDGYFNERPITDESSSIPDEVIDEIMEDGPSSFVDQDVDTSSSSIMELNEDLLSDEELINAIKEIVPSAEAKVCPILNYLVDDCSVIEGFRGLGANGYQQAFSRPCNRHQICYTCSASYEIPTKLCDEIYKAELLTMCDGDPECMQRAKYFWLAATSDRTAPDVTLSLCSDRCVLDYLLSD</sequence>
<dbReference type="EnsemblMetazoa" id="XM_030982204">
    <property type="protein sequence ID" value="XP_030838064"/>
    <property type="gene ID" value="LOC575264"/>
</dbReference>
<feature type="compositionally biased region" description="Acidic residues" evidence="1">
    <location>
        <begin position="282"/>
        <end position="300"/>
    </location>
</feature>
<proteinExistence type="predicted"/>
<dbReference type="RefSeq" id="XP_030838065.1">
    <property type="nucleotide sequence ID" value="XM_030982205.1"/>
</dbReference>
<dbReference type="PROSITE" id="PS51257">
    <property type="entry name" value="PROKAR_LIPOPROTEIN"/>
    <property type="match status" value="1"/>
</dbReference>
<dbReference type="GO" id="GO:0006644">
    <property type="term" value="P:phospholipid metabolic process"/>
    <property type="evidence" value="ECO:0007669"/>
    <property type="project" value="InterPro"/>
</dbReference>
<dbReference type="PANTHER" id="PTHR37687">
    <property type="entry name" value="AGAP006772-PA"/>
    <property type="match status" value="1"/>
</dbReference>
<dbReference type="EnsemblMetazoa" id="XM_030982206">
    <property type="protein sequence ID" value="XP_030838066"/>
    <property type="gene ID" value="LOC575264"/>
</dbReference>
<dbReference type="InParanoid" id="A0A7M7NKP2"/>
<feature type="region of interest" description="Disordered" evidence="1">
    <location>
        <begin position="409"/>
        <end position="444"/>
    </location>
</feature>
<dbReference type="Gene3D" id="1.20.90.10">
    <property type="entry name" value="Phospholipase A2 domain"/>
    <property type="match status" value="1"/>
</dbReference>
<dbReference type="GO" id="GO:0004623">
    <property type="term" value="F:phospholipase A2 activity"/>
    <property type="evidence" value="ECO:0007669"/>
    <property type="project" value="InterPro"/>
</dbReference>
<accession>A0A7M7NKP2</accession>
<evidence type="ECO:0000256" key="2">
    <source>
        <dbReference type="SAM" id="SignalP"/>
    </source>
</evidence>
<dbReference type="RefSeq" id="XP_030838064.1">
    <property type="nucleotide sequence ID" value="XM_030982204.1"/>
</dbReference>
<dbReference type="OMA" id="QCDFIYR"/>
<feature type="signal peptide" evidence="2">
    <location>
        <begin position="1"/>
        <end position="29"/>
    </location>
</feature>
<dbReference type="OrthoDB" id="10043382at2759"/>
<keyword evidence="2" id="KW-0732">Signal</keyword>
<dbReference type="EnsemblMetazoa" id="XM_030982205">
    <property type="protein sequence ID" value="XP_030838065"/>
    <property type="gene ID" value="LOC575264"/>
</dbReference>
<protein>
    <submittedName>
        <fullName evidence="3">Uncharacterized protein</fullName>
    </submittedName>
</protein>
<dbReference type="GeneID" id="575264"/>
<feature type="region of interest" description="Disordered" evidence="1">
    <location>
        <begin position="276"/>
        <end position="328"/>
    </location>
</feature>
<evidence type="ECO:0000313" key="4">
    <source>
        <dbReference type="Proteomes" id="UP000007110"/>
    </source>
</evidence>
<dbReference type="Proteomes" id="UP000007110">
    <property type="component" value="Unassembled WGS sequence"/>
</dbReference>
<evidence type="ECO:0000313" key="3">
    <source>
        <dbReference type="EnsemblMetazoa" id="XP_030838066"/>
    </source>
</evidence>
<dbReference type="KEGG" id="spu:575264"/>
<dbReference type="GO" id="GO:0050482">
    <property type="term" value="P:arachidonate secretion"/>
    <property type="evidence" value="ECO:0007669"/>
    <property type="project" value="InterPro"/>
</dbReference>
<dbReference type="PANTHER" id="PTHR37687:SF1">
    <property type="entry name" value="AGAP006772-PA"/>
    <property type="match status" value="1"/>
</dbReference>
<dbReference type="RefSeq" id="XP_030838066.1">
    <property type="nucleotide sequence ID" value="XM_030982206.1"/>
</dbReference>
<name>A0A7M7NKP2_STRPU</name>
<evidence type="ECO:0000256" key="1">
    <source>
        <dbReference type="SAM" id="MobiDB-lite"/>
    </source>
</evidence>
<dbReference type="InterPro" id="IPR038875">
    <property type="entry name" value="PLA2_conodipine-like"/>
</dbReference>
<keyword evidence="4" id="KW-1185">Reference proteome</keyword>
<feature type="compositionally biased region" description="Acidic residues" evidence="1">
    <location>
        <begin position="369"/>
        <end position="382"/>
    </location>
</feature>